<dbReference type="Pfam" id="PF00703">
    <property type="entry name" value="Glyco_hydro_2"/>
    <property type="match status" value="1"/>
</dbReference>
<evidence type="ECO:0000256" key="1">
    <source>
        <dbReference type="ARBA" id="ARBA00007401"/>
    </source>
</evidence>
<dbReference type="GO" id="GO:0016787">
    <property type="term" value="F:hydrolase activity"/>
    <property type="evidence" value="ECO:0007669"/>
    <property type="project" value="UniProtKB-KW"/>
</dbReference>
<comment type="similarity">
    <text evidence="1">Belongs to the glycosyl hydrolase 2 family.</text>
</comment>
<dbReference type="InterPro" id="IPR036156">
    <property type="entry name" value="Beta-gal/glucu_dom_sf"/>
</dbReference>
<evidence type="ECO:0000259" key="8">
    <source>
        <dbReference type="Pfam" id="PF11721"/>
    </source>
</evidence>
<evidence type="ECO:0000313" key="9">
    <source>
        <dbReference type="EMBL" id="MFD1786195.1"/>
    </source>
</evidence>
<feature type="signal peptide" evidence="4">
    <location>
        <begin position="1"/>
        <end position="20"/>
    </location>
</feature>
<dbReference type="PANTHER" id="PTHR42732:SF1">
    <property type="entry name" value="BETA-MANNOSIDASE"/>
    <property type="match status" value="1"/>
</dbReference>
<dbReference type="SUPFAM" id="SSF49303">
    <property type="entry name" value="beta-Galactosidase/glucuronidase domain"/>
    <property type="match status" value="1"/>
</dbReference>
<comment type="caution">
    <text evidence="9">The sequence shown here is derived from an EMBL/GenBank/DDBJ whole genome shotgun (WGS) entry which is preliminary data.</text>
</comment>
<evidence type="ECO:0000256" key="4">
    <source>
        <dbReference type="SAM" id="SignalP"/>
    </source>
</evidence>
<dbReference type="PRINTS" id="PR00132">
    <property type="entry name" value="GLHYDRLASE2"/>
</dbReference>
<dbReference type="PANTHER" id="PTHR42732">
    <property type="entry name" value="BETA-GALACTOSIDASE"/>
    <property type="match status" value="1"/>
</dbReference>
<dbReference type="InterPro" id="IPR006101">
    <property type="entry name" value="Glyco_hydro_2"/>
</dbReference>
<evidence type="ECO:0000256" key="2">
    <source>
        <dbReference type="ARBA" id="ARBA00022801"/>
    </source>
</evidence>
<dbReference type="Proteomes" id="UP001597283">
    <property type="component" value="Unassembled WGS sequence"/>
</dbReference>
<dbReference type="InterPro" id="IPR006102">
    <property type="entry name" value="Ig-like_GH2"/>
</dbReference>
<dbReference type="InterPro" id="IPR008979">
    <property type="entry name" value="Galactose-bd-like_sf"/>
</dbReference>
<protein>
    <submittedName>
        <fullName evidence="9">Glycoside hydrolase family 2 TIM barrel-domain containing protein</fullName>
    </submittedName>
</protein>
<feature type="domain" description="Glycoside hydrolase family 2 catalytic" evidence="6">
    <location>
        <begin position="320"/>
        <end position="632"/>
    </location>
</feature>
<sequence>MTRFTLCLLAGVSLSMPAVAQGVRPATTLESGWTFHRGDVPLADAERGAGGEWAPVTVPHTWNRVGYYLPDPASHLNTAETIDKYQGVGWYRLQLTAPATAQGKRIWLQFDAASRTAEVWLNGKRLGAHAGGFSRFRFDATAAMRPGQANTLLVKVDNTQPAVAASTADVLPIAGDFFVHGGLYRPVSMIVTDAVHLDMLDSGGAGVYAATTTLDTDRATVSVRLRPRNDGTRRARVGAVVRLVDAAGATVASTRRALTLAPGAGSEEQVTLDVAKPRLWNGTADPYLHRLVVDLATPAGVVLDSVDQAFGIREMRVDPDRGFLLNGKPLRLHGVGYHQDREGKGWAISAKDVEDDVATIREMGANTIRLTHYQHGQPIHDAADRAGLILWDEVPLVSMWTLGESLSATPGLRANALQQMRELIRQNYNHASVATWGIANEVDFGKSIPFFITNRAGIAPDPFPLLRDLQALAKAEDPTRPTALATCCERDIGPTSDVPITAPAADLGGANRYFGWYYGSPDDLGPHLDELHAKRPRQPLSLTEYGAGGATTIHSDDALGGDVDQRGRNQPEEYQSYVHERAWATLATKPYLWATWLWNSFDFATTVRREGDALDINTKGLVSYDRKIRKDAYYFYKANWSDAPTVHVTGRRYVDRAYPAADVRVYSNAAVTRLLVNGKEVASANDCPQRVCVFPAVRLAAGTNVVTARGDVGGQAVEDRVEWRLDPAQVGVFRIDSGALVAPAAKGGRFGSDAFFDGGTDGDINASSGYGKPPEPKVVAGTADSAVAQTYREGAFSYRIPTTPGRYAVTLTFMEPSLAAGARRFDVLANGKPVVTNLDIAAETGKPLTALVKRVEVDVTGDMLDLRFAAKTGKPIVSAVELVPLPATARLRARRK</sequence>
<feature type="chain" id="PRO_5047069630" evidence="4">
    <location>
        <begin position="21"/>
        <end position="896"/>
    </location>
</feature>
<dbReference type="Gene3D" id="2.60.120.260">
    <property type="entry name" value="Galactose-binding domain-like"/>
    <property type="match status" value="1"/>
</dbReference>
<keyword evidence="3" id="KW-0326">Glycosidase</keyword>
<evidence type="ECO:0000259" key="5">
    <source>
        <dbReference type="Pfam" id="PF00703"/>
    </source>
</evidence>
<keyword evidence="2 9" id="KW-0378">Hydrolase</keyword>
<dbReference type="Gene3D" id="2.60.40.10">
    <property type="entry name" value="Immunoglobulins"/>
    <property type="match status" value="2"/>
</dbReference>
<keyword evidence="4" id="KW-0732">Signal</keyword>
<evidence type="ECO:0000256" key="3">
    <source>
        <dbReference type="ARBA" id="ARBA00023295"/>
    </source>
</evidence>
<dbReference type="SUPFAM" id="SSF49785">
    <property type="entry name" value="Galactose-binding domain-like"/>
    <property type="match status" value="1"/>
</dbReference>
<name>A0ABW4N7T6_9SPHN</name>
<dbReference type="InterPro" id="IPR013783">
    <property type="entry name" value="Ig-like_fold"/>
</dbReference>
<evidence type="ECO:0000259" key="7">
    <source>
        <dbReference type="Pfam" id="PF02837"/>
    </source>
</evidence>
<dbReference type="Pfam" id="PF02836">
    <property type="entry name" value="Glyco_hydro_2_C"/>
    <property type="match status" value="1"/>
</dbReference>
<dbReference type="InterPro" id="IPR051913">
    <property type="entry name" value="GH2_Domain-Containing"/>
</dbReference>
<dbReference type="EMBL" id="JBHUFC010000001">
    <property type="protein sequence ID" value="MFD1786195.1"/>
    <property type="molecule type" value="Genomic_DNA"/>
</dbReference>
<dbReference type="InterPro" id="IPR021720">
    <property type="entry name" value="Malectin_dom"/>
</dbReference>
<dbReference type="SUPFAM" id="SSF51445">
    <property type="entry name" value="(Trans)glycosidases"/>
    <property type="match status" value="1"/>
</dbReference>
<dbReference type="Gene3D" id="3.20.20.80">
    <property type="entry name" value="Glycosidases"/>
    <property type="match status" value="1"/>
</dbReference>
<feature type="domain" description="Glycosyl hydrolases family 2 sugar binding" evidence="7">
    <location>
        <begin position="32"/>
        <end position="190"/>
    </location>
</feature>
<feature type="domain" description="Malectin" evidence="8">
    <location>
        <begin position="734"/>
        <end position="875"/>
    </location>
</feature>
<dbReference type="InterPro" id="IPR006103">
    <property type="entry name" value="Glyco_hydro_2_cat"/>
</dbReference>
<reference evidence="10" key="1">
    <citation type="journal article" date="2019" name="Int. J. Syst. Evol. Microbiol.">
        <title>The Global Catalogue of Microorganisms (GCM) 10K type strain sequencing project: providing services to taxonomists for standard genome sequencing and annotation.</title>
        <authorList>
            <consortium name="The Broad Institute Genomics Platform"/>
            <consortium name="The Broad Institute Genome Sequencing Center for Infectious Disease"/>
            <person name="Wu L."/>
            <person name="Ma J."/>
        </authorList>
    </citation>
    <scope>NUCLEOTIDE SEQUENCE [LARGE SCALE GENOMIC DNA]</scope>
    <source>
        <strain evidence="10">Q85</strain>
    </source>
</reference>
<feature type="domain" description="Glycoside hydrolase family 2 immunoglobulin-like beta-sandwich" evidence="5">
    <location>
        <begin position="210"/>
        <end position="313"/>
    </location>
</feature>
<dbReference type="InterPro" id="IPR017853">
    <property type="entry name" value="GH"/>
</dbReference>
<proteinExistence type="inferred from homology"/>
<keyword evidence="10" id="KW-1185">Reference proteome</keyword>
<organism evidence="9 10">
    <name type="scientific">Sphingomonas floccifaciens</name>
    <dbReference type="NCBI Taxonomy" id="1844115"/>
    <lineage>
        <taxon>Bacteria</taxon>
        <taxon>Pseudomonadati</taxon>
        <taxon>Pseudomonadota</taxon>
        <taxon>Alphaproteobacteria</taxon>
        <taxon>Sphingomonadales</taxon>
        <taxon>Sphingomonadaceae</taxon>
        <taxon>Sphingomonas</taxon>
    </lineage>
</organism>
<dbReference type="Pfam" id="PF02837">
    <property type="entry name" value="Glyco_hydro_2_N"/>
    <property type="match status" value="1"/>
</dbReference>
<evidence type="ECO:0000313" key="10">
    <source>
        <dbReference type="Proteomes" id="UP001597283"/>
    </source>
</evidence>
<gene>
    <name evidence="9" type="ORF">ACFSC3_01285</name>
</gene>
<dbReference type="RefSeq" id="WP_380937946.1">
    <property type="nucleotide sequence ID" value="NZ_JBHUFC010000001.1"/>
</dbReference>
<dbReference type="Pfam" id="PF11721">
    <property type="entry name" value="Malectin"/>
    <property type="match status" value="1"/>
</dbReference>
<dbReference type="Gene3D" id="2.60.120.430">
    <property type="entry name" value="Galactose-binding lectin"/>
    <property type="match status" value="1"/>
</dbReference>
<evidence type="ECO:0000259" key="6">
    <source>
        <dbReference type="Pfam" id="PF02836"/>
    </source>
</evidence>
<accession>A0ABW4N7T6</accession>
<dbReference type="InterPro" id="IPR006104">
    <property type="entry name" value="Glyco_hydro_2_N"/>
</dbReference>